<dbReference type="Pfam" id="PF01402">
    <property type="entry name" value="RHH_1"/>
    <property type="match status" value="1"/>
</dbReference>
<dbReference type="GO" id="GO:0006355">
    <property type="term" value="P:regulation of DNA-templated transcription"/>
    <property type="evidence" value="ECO:0007669"/>
    <property type="project" value="InterPro"/>
</dbReference>
<feature type="domain" description="Ribbon-helix-helix protein CopG" evidence="1">
    <location>
        <begin position="5"/>
        <end position="41"/>
    </location>
</feature>
<dbReference type="RefSeq" id="WP_183400593.1">
    <property type="nucleotide sequence ID" value="NZ_JACIDS010000005.1"/>
</dbReference>
<evidence type="ECO:0000259" key="1">
    <source>
        <dbReference type="Pfam" id="PF01402"/>
    </source>
</evidence>
<accession>A0A840ARF0</accession>
<gene>
    <name evidence="2" type="ORF">GGR25_004004</name>
</gene>
<dbReference type="InterPro" id="IPR002145">
    <property type="entry name" value="CopG"/>
</dbReference>
<comment type="caution">
    <text evidence="2">The sequence shown here is derived from an EMBL/GenBank/DDBJ whole genome shotgun (WGS) entry which is preliminary data.</text>
</comment>
<organism evidence="2 3">
    <name type="scientific">Kaistia hirudinis</name>
    <dbReference type="NCBI Taxonomy" id="1293440"/>
    <lineage>
        <taxon>Bacteria</taxon>
        <taxon>Pseudomonadati</taxon>
        <taxon>Pseudomonadota</taxon>
        <taxon>Alphaproteobacteria</taxon>
        <taxon>Hyphomicrobiales</taxon>
        <taxon>Kaistiaceae</taxon>
        <taxon>Kaistia</taxon>
    </lineage>
</organism>
<sequence length="49" mass="5454">MAETTVTIHLNQQQKDLLDRTVAAGVAPDRIALIRLALRRYGELHAEKG</sequence>
<proteinExistence type="predicted"/>
<evidence type="ECO:0000313" key="2">
    <source>
        <dbReference type="EMBL" id="MBB3932940.1"/>
    </source>
</evidence>
<dbReference type="AlphaFoldDB" id="A0A840ARF0"/>
<evidence type="ECO:0000313" key="3">
    <source>
        <dbReference type="Proteomes" id="UP000553963"/>
    </source>
</evidence>
<name>A0A840ARF0_9HYPH</name>
<keyword evidence="3" id="KW-1185">Reference proteome</keyword>
<reference evidence="2 3" key="1">
    <citation type="submission" date="2020-08" db="EMBL/GenBank/DDBJ databases">
        <title>Genomic Encyclopedia of Type Strains, Phase IV (KMG-IV): sequencing the most valuable type-strain genomes for metagenomic binning, comparative biology and taxonomic classification.</title>
        <authorList>
            <person name="Goeker M."/>
        </authorList>
    </citation>
    <scope>NUCLEOTIDE SEQUENCE [LARGE SCALE GENOMIC DNA]</scope>
    <source>
        <strain evidence="2 3">DSM 25966</strain>
    </source>
</reference>
<dbReference type="EMBL" id="JACIDS010000005">
    <property type="protein sequence ID" value="MBB3932940.1"/>
    <property type="molecule type" value="Genomic_DNA"/>
</dbReference>
<protein>
    <submittedName>
        <fullName evidence="2">Arc/MetJ-type ribon-helix-helix transcriptional regulator</fullName>
    </submittedName>
</protein>
<dbReference type="Proteomes" id="UP000553963">
    <property type="component" value="Unassembled WGS sequence"/>
</dbReference>